<dbReference type="InterPro" id="IPR014730">
    <property type="entry name" value="ETF_a/b_N"/>
</dbReference>
<evidence type="ECO:0000256" key="2">
    <source>
        <dbReference type="ARBA" id="ARBA00025649"/>
    </source>
</evidence>
<dbReference type="Gene3D" id="3.40.50.620">
    <property type="entry name" value="HUPs"/>
    <property type="match status" value="1"/>
</dbReference>
<protein>
    <submittedName>
        <fullName evidence="4">Electron transfer flavoprotein subunit alpha</fullName>
    </submittedName>
</protein>
<evidence type="ECO:0000259" key="3">
    <source>
        <dbReference type="SMART" id="SM00893"/>
    </source>
</evidence>
<comment type="caution">
    <text evidence="4">The sequence shown here is derived from an EMBL/GenBank/DDBJ whole genome shotgun (WGS) entry which is preliminary data.</text>
</comment>
<gene>
    <name evidence="4" type="ORF">GJG86_01135</name>
</gene>
<dbReference type="EMBL" id="VTFY01000001">
    <property type="protein sequence ID" value="MRX81107.1"/>
    <property type="molecule type" value="Genomic_DNA"/>
</dbReference>
<keyword evidence="5" id="KW-1185">Reference proteome</keyword>
<name>A0A6N7RJK5_9ACTN</name>
<dbReference type="Proteomes" id="UP000438093">
    <property type="component" value="Unassembled WGS sequence"/>
</dbReference>
<dbReference type="SMART" id="SM00893">
    <property type="entry name" value="ETF"/>
    <property type="match status" value="1"/>
</dbReference>
<reference evidence="5" key="1">
    <citation type="submission" date="2019-08" db="EMBL/GenBank/DDBJ databases">
        <title>Arthrobacter sp. nov., isolated from plateau pika and Tibetan wild ass.</title>
        <authorList>
            <person name="Ge Y."/>
        </authorList>
    </citation>
    <scope>NUCLEOTIDE SEQUENCE [LARGE SCALE GENOMIC DNA]</scope>
    <source>
        <strain evidence="5">HF-4214</strain>
    </source>
</reference>
<dbReference type="Pfam" id="PF01012">
    <property type="entry name" value="ETF"/>
    <property type="match status" value="1"/>
</dbReference>
<comment type="subunit">
    <text evidence="1">Heterodimer of an alpha and a beta subunit.</text>
</comment>
<accession>A0A6N7RJK5</accession>
<dbReference type="PANTHER" id="PTHR21294">
    <property type="entry name" value="ELECTRON TRANSFER FLAVOPROTEIN BETA-SUBUNIT"/>
    <property type="match status" value="1"/>
</dbReference>
<dbReference type="InterPro" id="IPR012255">
    <property type="entry name" value="ETF_b"/>
</dbReference>
<evidence type="ECO:0000256" key="1">
    <source>
        <dbReference type="ARBA" id="ARBA00011355"/>
    </source>
</evidence>
<evidence type="ECO:0000313" key="4">
    <source>
        <dbReference type="EMBL" id="MRX81107.1"/>
    </source>
</evidence>
<dbReference type="InterPro" id="IPR014729">
    <property type="entry name" value="Rossmann-like_a/b/a_fold"/>
</dbReference>
<dbReference type="RefSeq" id="WP_154332013.1">
    <property type="nucleotide sequence ID" value="NZ_VTFY01000001.1"/>
</dbReference>
<dbReference type="SUPFAM" id="SSF52402">
    <property type="entry name" value="Adenine nucleotide alpha hydrolases-like"/>
    <property type="match status" value="1"/>
</dbReference>
<evidence type="ECO:0000313" key="5">
    <source>
        <dbReference type="Proteomes" id="UP000438093"/>
    </source>
</evidence>
<comment type="function">
    <text evidence="2">The electron transfer flavoprotein serves as a specific electron acceptor for other dehydrogenases. It transfers the electrons to the main respiratory chain via ETF-ubiquinone oxidoreductase (ETF dehydrogenase).</text>
</comment>
<dbReference type="GO" id="GO:0009055">
    <property type="term" value="F:electron transfer activity"/>
    <property type="evidence" value="ECO:0007669"/>
    <property type="project" value="InterPro"/>
</dbReference>
<proteinExistence type="predicted"/>
<dbReference type="AlphaFoldDB" id="A0A6N7RJK5"/>
<feature type="domain" description="Electron transfer flavoprotein alpha/beta-subunit N-terminal" evidence="3">
    <location>
        <begin position="21"/>
        <end position="205"/>
    </location>
</feature>
<organism evidence="4 5">
    <name type="scientific">Eggerthella guodeyinii</name>
    <dbReference type="NCBI Taxonomy" id="2690837"/>
    <lineage>
        <taxon>Bacteria</taxon>
        <taxon>Bacillati</taxon>
        <taxon>Actinomycetota</taxon>
        <taxon>Coriobacteriia</taxon>
        <taxon>Eggerthellales</taxon>
        <taxon>Eggerthellaceae</taxon>
        <taxon>Eggerthella</taxon>
    </lineage>
</organism>
<sequence length="243" mass="24892">MKVLLAYKWGRDEEDAMVYEDGSVKWRRDKLVPSDDEAAAIAYAREVASATGGELVAATMGTGDVSWALARGAASAVSAEGLMPESDEGQTASHLAALVEAAGGAELVVVGDAQKSAGVAGAVASKLGLPLVSGVRDFAVHGDAGKLVAHRATPMGVEELEIELPAVVSVAAVDTEKNVPSMKEMLAARKAPVSKIDLADDAAARVSVAAFRAPAPHLAKLFEGEPAQAAERLVATLRADGVL</sequence>